<reference evidence="4" key="1">
    <citation type="journal article" date="2019" name="Int. J. Syst. Evol. Microbiol.">
        <title>The Global Catalogue of Microorganisms (GCM) 10K type strain sequencing project: providing services to taxonomists for standard genome sequencing and annotation.</title>
        <authorList>
            <consortium name="The Broad Institute Genomics Platform"/>
            <consortium name="The Broad Institute Genome Sequencing Center for Infectious Disease"/>
            <person name="Wu L."/>
            <person name="Ma J."/>
        </authorList>
    </citation>
    <scope>NUCLEOTIDE SEQUENCE [LARGE SCALE GENOMIC DNA]</scope>
    <source>
        <strain evidence="4">KCTC 42984</strain>
    </source>
</reference>
<keyword evidence="4" id="KW-1185">Reference proteome</keyword>
<feature type="coiled-coil region" evidence="1">
    <location>
        <begin position="84"/>
        <end position="111"/>
    </location>
</feature>
<organism evidence="3 4">
    <name type="scientific">Novosphingobium bradum</name>
    <dbReference type="NCBI Taxonomy" id="1737444"/>
    <lineage>
        <taxon>Bacteria</taxon>
        <taxon>Pseudomonadati</taxon>
        <taxon>Pseudomonadota</taxon>
        <taxon>Alphaproteobacteria</taxon>
        <taxon>Sphingomonadales</taxon>
        <taxon>Sphingomonadaceae</taxon>
        <taxon>Novosphingobium</taxon>
    </lineage>
</organism>
<accession>A0ABV7IM51</accession>
<feature type="region of interest" description="Disordered" evidence="2">
    <location>
        <begin position="1"/>
        <end position="35"/>
    </location>
</feature>
<sequence>MAAVVLALSAPARADDPKDPAMRSSAARALDREQTRQLNQAELARVRERDAGFAAGWSSWRDRDAIAAAQDTYTTQALAHRQARADYERDRAGYERDQADYERRLAEWRRQVAACQAGNRDACQ</sequence>
<keyword evidence="1" id="KW-0175">Coiled coil</keyword>
<evidence type="ECO:0000256" key="2">
    <source>
        <dbReference type="SAM" id="MobiDB-lite"/>
    </source>
</evidence>
<evidence type="ECO:0000313" key="3">
    <source>
        <dbReference type="EMBL" id="MFC3173760.1"/>
    </source>
</evidence>
<dbReference type="RefSeq" id="WP_379509146.1">
    <property type="nucleotide sequence ID" value="NZ_JBHRTQ010000006.1"/>
</dbReference>
<dbReference type="EMBL" id="JBHRTQ010000006">
    <property type="protein sequence ID" value="MFC3173760.1"/>
    <property type="molecule type" value="Genomic_DNA"/>
</dbReference>
<comment type="caution">
    <text evidence="3">The sequence shown here is derived from an EMBL/GenBank/DDBJ whole genome shotgun (WGS) entry which is preliminary data.</text>
</comment>
<evidence type="ECO:0000313" key="4">
    <source>
        <dbReference type="Proteomes" id="UP001595604"/>
    </source>
</evidence>
<gene>
    <name evidence="3" type="ORF">ACFOD9_05790</name>
</gene>
<evidence type="ECO:0008006" key="5">
    <source>
        <dbReference type="Google" id="ProtNLM"/>
    </source>
</evidence>
<name>A0ABV7IM51_9SPHN</name>
<evidence type="ECO:0000256" key="1">
    <source>
        <dbReference type="SAM" id="Coils"/>
    </source>
</evidence>
<dbReference type="Proteomes" id="UP001595604">
    <property type="component" value="Unassembled WGS sequence"/>
</dbReference>
<proteinExistence type="predicted"/>
<protein>
    <recommendedName>
        <fullName evidence="5">Lipoprotein</fullName>
    </recommendedName>
</protein>